<reference evidence="1 2" key="2">
    <citation type="submission" date="2020-03" db="EMBL/GenBank/DDBJ databases">
        <authorList>
            <person name="Ichikawa N."/>
            <person name="Kimura A."/>
            <person name="Kitahashi Y."/>
            <person name="Uohara A."/>
        </authorList>
    </citation>
    <scope>NUCLEOTIDE SEQUENCE [LARGE SCALE GENOMIC DNA]</scope>
    <source>
        <strain evidence="1 2">NBRC 105367</strain>
    </source>
</reference>
<organism evidence="1 2">
    <name type="scientific">Phytohabitans suffuscus</name>
    <dbReference type="NCBI Taxonomy" id="624315"/>
    <lineage>
        <taxon>Bacteria</taxon>
        <taxon>Bacillati</taxon>
        <taxon>Actinomycetota</taxon>
        <taxon>Actinomycetes</taxon>
        <taxon>Micromonosporales</taxon>
        <taxon>Micromonosporaceae</taxon>
    </lineage>
</organism>
<evidence type="ECO:0000313" key="1">
    <source>
        <dbReference type="EMBL" id="BCB89348.1"/>
    </source>
</evidence>
<dbReference type="AlphaFoldDB" id="A0A6F8YTT3"/>
<gene>
    <name evidence="1" type="ORF">Psuf_066610</name>
</gene>
<evidence type="ECO:0000313" key="2">
    <source>
        <dbReference type="Proteomes" id="UP000503011"/>
    </source>
</evidence>
<dbReference type="Proteomes" id="UP000503011">
    <property type="component" value="Chromosome"/>
</dbReference>
<name>A0A6F8YTT3_9ACTN</name>
<proteinExistence type="predicted"/>
<sequence>MTAEFGCTRCYGEDAAAALAHFRGGGFAHDHAIVRDSHFQVSLHHCTACGQRFVMIFTEFVAMSGDGGDPQYYDVVPVTADEAAQVRVKGGQVDKHYLEFLGSLGAGRRRLSSDWPGGGPGRHSWRVGTFHVVEGY</sequence>
<dbReference type="EMBL" id="AP022871">
    <property type="protein sequence ID" value="BCB89348.1"/>
    <property type="molecule type" value="Genomic_DNA"/>
</dbReference>
<reference evidence="1 2" key="1">
    <citation type="submission" date="2020-03" db="EMBL/GenBank/DDBJ databases">
        <title>Whole genome shotgun sequence of Phytohabitans suffuscus NBRC 105367.</title>
        <authorList>
            <person name="Komaki H."/>
            <person name="Tamura T."/>
        </authorList>
    </citation>
    <scope>NUCLEOTIDE SEQUENCE [LARGE SCALE GENOMIC DNA]</scope>
    <source>
        <strain evidence="1 2">NBRC 105367</strain>
    </source>
</reference>
<accession>A0A6F8YTT3</accession>
<dbReference type="KEGG" id="psuu:Psuf_066610"/>
<protein>
    <submittedName>
        <fullName evidence="1">Uncharacterized protein</fullName>
    </submittedName>
</protein>
<keyword evidence="2" id="KW-1185">Reference proteome</keyword>